<evidence type="ECO:0000313" key="1">
    <source>
        <dbReference type="EMBL" id="WVZ74616.1"/>
    </source>
</evidence>
<organism evidence="1 2">
    <name type="scientific">Paspalum notatum var. saurae</name>
    <dbReference type="NCBI Taxonomy" id="547442"/>
    <lineage>
        <taxon>Eukaryota</taxon>
        <taxon>Viridiplantae</taxon>
        <taxon>Streptophyta</taxon>
        <taxon>Embryophyta</taxon>
        <taxon>Tracheophyta</taxon>
        <taxon>Spermatophyta</taxon>
        <taxon>Magnoliopsida</taxon>
        <taxon>Liliopsida</taxon>
        <taxon>Poales</taxon>
        <taxon>Poaceae</taxon>
        <taxon>PACMAD clade</taxon>
        <taxon>Panicoideae</taxon>
        <taxon>Andropogonodae</taxon>
        <taxon>Paspaleae</taxon>
        <taxon>Paspalinae</taxon>
        <taxon>Paspalum</taxon>
    </lineage>
</organism>
<proteinExistence type="predicted"/>
<gene>
    <name evidence="1" type="ORF">U9M48_022777</name>
</gene>
<accession>A0AAQ3WVH8</accession>
<sequence length="425" mass="48343">MRVKRGGRRVICGWSAVAHGPADQLLQRLACWKMEIHHTSASPRFPFSETAVAFANTPLFEDCMKDLAYLEVKDLPKGWEWFQTSYCGKDLAFSSSALERCWNVSYEIVVAKVQLYELLEVSNVWWHIPLKIVIAKVQLLEALKSSQAIWMRTSNRVRLPIDDMIGPVKLFDSRLSFSRLFKFSTHPSIVPLKLFPPSSSQVKALSFPMLSGTCPDKLFAPKRNFLNAFRNSQSWLFLATSRLCTRLRKVKFESFPKEVGICPVKSLYDKSIVRSPRALFPREDGMGPSKRKPYEIREKLYYVSFGGIEPTSKFEDKSKTVKLEQLASASGMFPDKLLLYKERSSCWRLPRRGTGPTKLLLERSRFSRKDEVCDAQRWGWGALDTIPLTKVGADGPIAQGSIWIASYALLAIEQRLQISAVLMNG</sequence>
<dbReference type="AlphaFoldDB" id="A0AAQ3WVH8"/>
<reference evidence="1 2" key="1">
    <citation type="submission" date="2024-02" db="EMBL/GenBank/DDBJ databases">
        <title>High-quality chromosome-scale genome assembly of Pensacola bahiagrass (Paspalum notatum Flugge var. saurae).</title>
        <authorList>
            <person name="Vega J.M."/>
            <person name="Podio M."/>
            <person name="Orjuela J."/>
            <person name="Siena L.A."/>
            <person name="Pessino S.C."/>
            <person name="Combes M.C."/>
            <person name="Mariac C."/>
            <person name="Albertini E."/>
            <person name="Pupilli F."/>
            <person name="Ortiz J.P.A."/>
            <person name="Leblanc O."/>
        </authorList>
    </citation>
    <scope>NUCLEOTIDE SEQUENCE [LARGE SCALE GENOMIC DNA]</scope>
    <source>
        <strain evidence="1">R1</strain>
        <tissue evidence="1">Leaf</tissue>
    </source>
</reference>
<dbReference type="Proteomes" id="UP001341281">
    <property type="component" value="Chromosome 05"/>
</dbReference>
<keyword evidence="2" id="KW-1185">Reference proteome</keyword>
<name>A0AAQ3WVH8_PASNO</name>
<evidence type="ECO:0000313" key="2">
    <source>
        <dbReference type="Proteomes" id="UP001341281"/>
    </source>
</evidence>
<dbReference type="EMBL" id="CP144749">
    <property type="protein sequence ID" value="WVZ74616.1"/>
    <property type="molecule type" value="Genomic_DNA"/>
</dbReference>
<protein>
    <submittedName>
        <fullName evidence="1">Uncharacterized protein</fullName>
    </submittedName>
</protein>